<organism evidence="1 2">
    <name type="scientific">Rhodotorula diobovata</name>
    <dbReference type="NCBI Taxonomy" id="5288"/>
    <lineage>
        <taxon>Eukaryota</taxon>
        <taxon>Fungi</taxon>
        <taxon>Dikarya</taxon>
        <taxon>Basidiomycota</taxon>
        <taxon>Pucciniomycotina</taxon>
        <taxon>Microbotryomycetes</taxon>
        <taxon>Sporidiobolales</taxon>
        <taxon>Sporidiobolaceae</taxon>
        <taxon>Rhodotorula</taxon>
    </lineage>
</organism>
<dbReference type="AlphaFoldDB" id="A0A5C5FJK3"/>
<comment type="caution">
    <text evidence="1">The sequence shown here is derived from an EMBL/GenBank/DDBJ whole genome shotgun (WGS) entry which is preliminary data.</text>
</comment>
<accession>A0A5C5FJK3</accession>
<dbReference type="EMBL" id="SOZI01000359">
    <property type="protein sequence ID" value="TNY16875.1"/>
    <property type="molecule type" value="Genomic_DNA"/>
</dbReference>
<sequence length="49" mass="5241">MSSSSPSASHSSPLIALSSLATLDARMRMRVLLVDVNKISPSRALPLEF</sequence>
<dbReference type="Proteomes" id="UP000311382">
    <property type="component" value="Unassembled WGS sequence"/>
</dbReference>
<gene>
    <name evidence="1" type="ORF">DMC30DRAFT_420397</name>
</gene>
<protein>
    <submittedName>
        <fullName evidence="1">Uncharacterized protein</fullName>
    </submittedName>
</protein>
<reference evidence="1 2" key="1">
    <citation type="submission" date="2019-03" db="EMBL/GenBank/DDBJ databases">
        <title>Rhodosporidium diobovatum UCD-FST 08-225 genome sequencing, assembly, and annotation.</title>
        <authorList>
            <person name="Fakankun I.U."/>
            <person name="Fristensky B."/>
            <person name="Levin D.B."/>
        </authorList>
    </citation>
    <scope>NUCLEOTIDE SEQUENCE [LARGE SCALE GENOMIC DNA]</scope>
    <source>
        <strain evidence="1 2">UCD-FST 08-225</strain>
    </source>
</reference>
<evidence type="ECO:0000313" key="2">
    <source>
        <dbReference type="Proteomes" id="UP000311382"/>
    </source>
</evidence>
<evidence type="ECO:0000313" key="1">
    <source>
        <dbReference type="EMBL" id="TNY16875.1"/>
    </source>
</evidence>
<proteinExistence type="predicted"/>
<name>A0A5C5FJK3_9BASI</name>
<keyword evidence="2" id="KW-1185">Reference proteome</keyword>